<dbReference type="AlphaFoldDB" id="A0A4Q1JXB0"/>
<accession>A0A4Q1JXB0</accession>
<evidence type="ECO:0008006" key="3">
    <source>
        <dbReference type="Google" id="ProtNLM"/>
    </source>
</evidence>
<dbReference type="OrthoDB" id="5985963at2"/>
<dbReference type="RefSeq" id="WP_129470527.1">
    <property type="nucleotide sequence ID" value="NZ_SAWZ01000003.1"/>
</dbReference>
<dbReference type="Proteomes" id="UP000289784">
    <property type="component" value="Unassembled WGS sequence"/>
</dbReference>
<sequence>MTILLIQGPGLAADPALPPALPTQPHARLELAACDSLDALLHCLASERAQRAELVLLESCELDRAQCACCGPALRQALDALRAPYIELHDRADQGWEDWLRPRHAALAVVAIRDDRRARYAMALAIAQRTCARLAA</sequence>
<protein>
    <recommendedName>
        <fullName evidence="3">3-dehydroquinate dehydratase</fullName>
    </recommendedName>
</protein>
<proteinExistence type="predicted"/>
<evidence type="ECO:0000313" key="2">
    <source>
        <dbReference type="Proteomes" id="UP000289784"/>
    </source>
</evidence>
<name>A0A4Q1JXB0_9GAMM</name>
<organism evidence="1 2">
    <name type="scientific">Pseudoxanthomonas composti</name>
    <dbReference type="NCBI Taxonomy" id="2137479"/>
    <lineage>
        <taxon>Bacteria</taxon>
        <taxon>Pseudomonadati</taxon>
        <taxon>Pseudomonadota</taxon>
        <taxon>Gammaproteobacteria</taxon>
        <taxon>Lysobacterales</taxon>
        <taxon>Lysobacteraceae</taxon>
        <taxon>Pseudoxanthomonas</taxon>
    </lineage>
</organism>
<keyword evidence="2" id="KW-1185">Reference proteome</keyword>
<gene>
    <name evidence="1" type="ORF">EPA99_07160</name>
</gene>
<reference evidence="1 2" key="1">
    <citation type="submission" date="2019-01" db="EMBL/GenBank/DDBJ databases">
        <title>Pseudoxanthomonas composti sp. nov., isolated from compost.</title>
        <authorList>
            <person name="Yang G."/>
        </authorList>
    </citation>
    <scope>NUCLEOTIDE SEQUENCE [LARGE SCALE GENOMIC DNA]</scope>
    <source>
        <strain evidence="1 2">GSS15</strain>
    </source>
</reference>
<evidence type="ECO:0000313" key="1">
    <source>
        <dbReference type="EMBL" id="RXR06420.1"/>
    </source>
</evidence>
<comment type="caution">
    <text evidence="1">The sequence shown here is derived from an EMBL/GenBank/DDBJ whole genome shotgun (WGS) entry which is preliminary data.</text>
</comment>
<dbReference type="EMBL" id="SAWZ01000003">
    <property type="protein sequence ID" value="RXR06420.1"/>
    <property type="molecule type" value="Genomic_DNA"/>
</dbReference>